<keyword evidence="2" id="KW-1185">Reference proteome</keyword>
<organism evidence="1 2">
    <name type="scientific">Daucus carota subsp. sativus</name>
    <name type="common">Carrot</name>
    <dbReference type="NCBI Taxonomy" id="79200"/>
    <lineage>
        <taxon>Eukaryota</taxon>
        <taxon>Viridiplantae</taxon>
        <taxon>Streptophyta</taxon>
        <taxon>Embryophyta</taxon>
        <taxon>Tracheophyta</taxon>
        <taxon>Spermatophyta</taxon>
        <taxon>Magnoliopsida</taxon>
        <taxon>eudicotyledons</taxon>
        <taxon>Gunneridae</taxon>
        <taxon>Pentapetalae</taxon>
        <taxon>asterids</taxon>
        <taxon>campanulids</taxon>
        <taxon>Apiales</taxon>
        <taxon>Apiaceae</taxon>
        <taxon>Apioideae</taxon>
        <taxon>Scandiceae</taxon>
        <taxon>Daucinae</taxon>
        <taxon>Daucus</taxon>
        <taxon>Daucus sect. Daucus</taxon>
    </lineage>
</organism>
<accession>A0AAF0X9H6</accession>
<evidence type="ECO:0000313" key="2">
    <source>
        <dbReference type="Proteomes" id="UP000077755"/>
    </source>
</evidence>
<sequence length="41" mass="4677">MVERSLCMREARGSIPRISSFSLSLFFFRSLILRATSPISL</sequence>
<dbReference type="EMBL" id="CP093347">
    <property type="protein sequence ID" value="WOH02957.1"/>
    <property type="molecule type" value="Genomic_DNA"/>
</dbReference>
<name>A0AAF0X9H6_DAUCS</name>
<reference evidence="1" key="2">
    <citation type="submission" date="2022-03" db="EMBL/GenBank/DDBJ databases">
        <title>Draft title - Genomic analysis of global carrot germplasm unveils the trajectory of domestication and the origin of high carotenoid orange carrot.</title>
        <authorList>
            <person name="Iorizzo M."/>
            <person name="Ellison S."/>
            <person name="Senalik D."/>
            <person name="Macko-Podgorni A."/>
            <person name="Grzebelus D."/>
            <person name="Bostan H."/>
            <person name="Rolling W."/>
            <person name="Curaba J."/>
            <person name="Simon P."/>
        </authorList>
    </citation>
    <scope>NUCLEOTIDE SEQUENCE</scope>
    <source>
        <tissue evidence="1">Leaf</tissue>
    </source>
</reference>
<dbReference type="AlphaFoldDB" id="A0AAF0X9H6"/>
<gene>
    <name evidence="1" type="ORF">DCAR_0522347</name>
</gene>
<reference evidence="1" key="1">
    <citation type="journal article" date="2016" name="Nat. Genet.">
        <title>A high-quality carrot genome assembly provides new insights into carotenoid accumulation and asterid genome evolution.</title>
        <authorList>
            <person name="Iorizzo M."/>
            <person name="Ellison S."/>
            <person name="Senalik D."/>
            <person name="Zeng P."/>
            <person name="Satapoomin P."/>
            <person name="Huang J."/>
            <person name="Bowman M."/>
            <person name="Iovene M."/>
            <person name="Sanseverino W."/>
            <person name="Cavagnaro P."/>
            <person name="Yildiz M."/>
            <person name="Macko-Podgorni A."/>
            <person name="Moranska E."/>
            <person name="Grzebelus E."/>
            <person name="Grzebelus D."/>
            <person name="Ashrafi H."/>
            <person name="Zheng Z."/>
            <person name="Cheng S."/>
            <person name="Spooner D."/>
            <person name="Van Deynze A."/>
            <person name="Simon P."/>
        </authorList>
    </citation>
    <scope>NUCLEOTIDE SEQUENCE</scope>
    <source>
        <tissue evidence="1">Leaf</tissue>
    </source>
</reference>
<evidence type="ECO:0000313" key="1">
    <source>
        <dbReference type="EMBL" id="WOH02957.1"/>
    </source>
</evidence>
<dbReference type="Proteomes" id="UP000077755">
    <property type="component" value="Chromosome 5"/>
</dbReference>
<proteinExistence type="predicted"/>
<protein>
    <submittedName>
        <fullName evidence="1">Uncharacterized protein</fullName>
    </submittedName>
</protein>